<protein>
    <submittedName>
        <fullName evidence="1">Uncharacterized protein</fullName>
    </submittedName>
</protein>
<keyword evidence="2" id="KW-1185">Reference proteome</keyword>
<name>A0A0C2MNZ4_THEKT</name>
<comment type="caution">
    <text evidence="1">The sequence shown here is derived from an EMBL/GenBank/DDBJ whole genome shotgun (WGS) entry which is preliminary data.</text>
</comment>
<sequence>MVIQNVFDHVAIVVKGISPVSLRELVFKGISGSLYTICMGPSLRILESVGMVNSEGPLLRILDVPQLSQSLPITHPQFTECTLRCLFFPIFVSSISTITFSPHI</sequence>
<dbReference type="AlphaFoldDB" id="A0A0C2MNZ4"/>
<dbReference type="EMBL" id="JWZT01004685">
    <property type="protein sequence ID" value="KII63361.1"/>
    <property type="molecule type" value="Genomic_DNA"/>
</dbReference>
<proteinExistence type="predicted"/>
<gene>
    <name evidence="1" type="ORF">RF11_04091</name>
</gene>
<reference evidence="1 2" key="1">
    <citation type="journal article" date="2014" name="Genome Biol. Evol.">
        <title>The genome of the myxosporean Thelohanellus kitauei shows adaptations to nutrient acquisition within its fish host.</title>
        <authorList>
            <person name="Yang Y."/>
            <person name="Xiong J."/>
            <person name="Zhou Z."/>
            <person name="Huo F."/>
            <person name="Miao W."/>
            <person name="Ran C."/>
            <person name="Liu Y."/>
            <person name="Zhang J."/>
            <person name="Feng J."/>
            <person name="Wang M."/>
            <person name="Wang M."/>
            <person name="Wang L."/>
            <person name="Yao B."/>
        </authorList>
    </citation>
    <scope>NUCLEOTIDE SEQUENCE [LARGE SCALE GENOMIC DNA]</scope>
    <source>
        <strain evidence="1">Wuqing</strain>
    </source>
</reference>
<organism evidence="1 2">
    <name type="scientific">Thelohanellus kitauei</name>
    <name type="common">Myxosporean</name>
    <dbReference type="NCBI Taxonomy" id="669202"/>
    <lineage>
        <taxon>Eukaryota</taxon>
        <taxon>Metazoa</taxon>
        <taxon>Cnidaria</taxon>
        <taxon>Myxozoa</taxon>
        <taxon>Myxosporea</taxon>
        <taxon>Bivalvulida</taxon>
        <taxon>Platysporina</taxon>
        <taxon>Myxobolidae</taxon>
        <taxon>Thelohanellus</taxon>
    </lineage>
</organism>
<accession>A0A0C2MNZ4</accession>
<dbReference type="Proteomes" id="UP000031668">
    <property type="component" value="Unassembled WGS sequence"/>
</dbReference>
<evidence type="ECO:0000313" key="1">
    <source>
        <dbReference type="EMBL" id="KII63361.1"/>
    </source>
</evidence>
<evidence type="ECO:0000313" key="2">
    <source>
        <dbReference type="Proteomes" id="UP000031668"/>
    </source>
</evidence>